<gene>
    <name evidence="2" type="ORF">WMSIL1_LOCUS8828</name>
</gene>
<dbReference type="Gene3D" id="1.10.10.1450">
    <property type="match status" value="1"/>
</dbReference>
<accession>A0A564YSL2</accession>
<evidence type="ECO:0000259" key="1">
    <source>
        <dbReference type="Pfam" id="PF17906"/>
    </source>
</evidence>
<dbReference type="AlphaFoldDB" id="A0A564YSL2"/>
<proteinExistence type="predicted"/>
<organism evidence="2 3">
    <name type="scientific">Hymenolepis diminuta</name>
    <name type="common">Rat tapeworm</name>
    <dbReference type="NCBI Taxonomy" id="6216"/>
    <lineage>
        <taxon>Eukaryota</taxon>
        <taxon>Metazoa</taxon>
        <taxon>Spiralia</taxon>
        <taxon>Lophotrochozoa</taxon>
        <taxon>Platyhelminthes</taxon>
        <taxon>Cestoda</taxon>
        <taxon>Eucestoda</taxon>
        <taxon>Cyclophyllidea</taxon>
        <taxon>Hymenolepididae</taxon>
        <taxon>Hymenolepis</taxon>
    </lineage>
</organism>
<keyword evidence="3" id="KW-1185">Reference proteome</keyword>
<reference evidence="2 3" key="1">
    <citation type="submission" date="2019-07" db="EMBL/GenBank/DDBJ databases">
        <authorList>
            <person name="Jastrzebski P J."/>
            <person name="Paukszto L."/>
            <person name="Jastrzebski P J."/>
        </authorList>
    </citation>
    <scope>NUCLEOTIDE SEQUENCE [LARGE SCALE GENOMIC DNA]</scope>
    <source>
        <strain evidence="2 3">WMS-il1</strain>
    </source>
</reference>
<dbReference type="EMBL" id="CABIJS010000333">
    <property type="protein sequence ID" value="VUZ49713.1"/>
    <property type="molecule type" value="Genomic_DNA"/>
</dbReference>
<sequence>MYTPNGDHIRHILPFKFHRGNTASLTAETLKDTCGNDVVNEKTRRKWFSAGGFKKDDFSLKDGPREGCSKNSNLSN</sequence>
<evidence type="ECO:0000313" key="3">
    <source>
        <dbReference type="Proteomes" id="UP000321570"/>
    </source>
</evidence>
<protein>
    <recommendedName>
        <fullName evidence="1">Mos1 transposase HTH domain-containing protein</fullName>
    </recommendedName>
</protein>
<name>A0A564YSL2_HYMDI</name>
<dbReference type="Proteomes" id="UP000321570">
    <property type="component" value="Unassembled WGS sequence"/>
</dbReference>
<evidence type="ECO:0000313" key="2">
    <source>
        <dbReference type="EMBL" id="VUZ49713.1"/>
    </source>
</evidence>
<dbReference type="InterPro" id="IPR041426">
    <property type="entry name" value="Mos1_HTH"/>
</dbReference>
<feature type="domain" description="Mos1 transposase HTH" evidence="1">
    <location>
        <begin position="8"/>
        <end position="49"/>
    </location>
</feature>
<dbReference type="Pfam" id="PF17906">
    <property type="entry name" value="HTH_48"/>
    <property type="match status" value="1"/>
</dbReference>